<dbReference type="Proteomes" id="UP000761264">
    <property type="component" value="Unassembled WGS sequence"/>
</dbReference>
<dbReference type="InterPro" id="IPR011009">
    <property type="entry name" value="Kinase-like_dom_sf"/>
</dbReference>
<comment type="caution">
    <text evidence="2">The sequence shown here is derived from an EMBL/GenBank/DDBJ whole genome shotgun (WGS) entry which is preliminary data.</text>
</comment>
<sequence>MGVTVALAESRLARHKETLEAFLAEAYRSEAVDLDDAAPLTGGAIQENWLLDLRIHGGPDAGQKQVVLRTDAASGVAVSRSRAEEFTLLQVAKAAGVLVPEPLWLCEDPAVLGKTFYVMARAEGTAAPHRFTKEPDLGGDRERLAERLGMELAKIHSIQPPREELSFLGEPPAHPALVAIERYRDYLDSLGALSLALEWGLRWCELHAPPSGAAVLVHQDFRTGNYMIDRQGLTAILDWEFCDWGDPMSDIGWFCAKCWRYAQPELEAGGIGSRAAFYRGYADVTGRSLDPQVVAYWEVMAHLRWAVIALQQGERALSGEEDSLELALTGRIYPPGLEGEILRCTEPALWRAAP</sequence>
<protein>
    <submittedName>
        <fullName evidence="2">Phosphotransferase family protein</fullName>
    </submittedName>
</protein>
<dbReference type="InterPro" id="IPR002575">
    <property type="entry name" value="Aminoglycoside_PTrfase"/>
</dbReference>
<dbReference type="SUPFAM" id="SSF56112">
    <property type="entry name" value="Protein kinase-like (PK-like)"/>
    <property type="match status" value="1"/>
</dbReference>
<proteinExistence type="predicted"/>
<dbReference type="AlphaFoldDB" id="A0A967C385"/>
<reference evidence="2" key="1">
    <citation type="submission" date="2020-03" db="EMBL/GenBank/DDBJ databases">
        <title>Genome of Pelagibius litoralis DSM 21314T.</title>
        <authorList>
            <person name="Wang G."/>
        </authorList>
    </citation>
    <scope>NUCLEOTIDE SEQUENCE</scope>
    <source>
        <strain evidence="2">DSM 21314</strain>
    </source>
</reference>
<keyword evidence="3" id="KW-1185">Reference proteome</keyword>
<dbReference type="Gene3D" id="3.30.200.20">
    <property type="entry name" value="Phosphorylase Kinase, domain 1"/>
    <property type="match status" value="1"/>
</dbReference>
<dbReference type="EMBL" id="JAAQPH010000002">
    <property type="protein sequence ID" value="NIA67630.1"/>
    <property type="molecule type" value="Genomic_DNA"/>
</dbReference>
<name>A0A967C385_9PROT</name>
<dbReference type="InterPro" id="IPR051678">
    <property type="entry name" value="AGP_Transferase"/>
</dbReference>
<dbReference type="PANTHER" id="PTHR21310:SF57">
    <property type="entry name" value="BLR2944 PROTEIN"/>
    <property type="match status" value="1"/>
</dbReference>
<accession>A0A967C385</accession>
<dbReference type="Gene3D" id="3.90.1200.10">
    <property type="match status" value="1"/>
</dbReference>
<organism evidence="2 3">
    <name type="scientific">Pelagibius litoralis</name>
    <dbReference type="NCBI Taxonomy" id="374515"/>
    <lineage>
        <taxon>Bacteria</taxon>
        <taxon>Pseudomonadati</taxon>
        <taxon>Pseudomonadota</taxon>
        <taxon>Alphaproteobacteria</taxon>
        <taxon>Rhodospirillales</taxon>
        <taxon>Rhodovibrionaceae</taxon>
        <taxon>Pelagibius</taxon>
    </lineage>
</organism>
<feature type="domain" description="Aminoglycoside phosphotransferase" evidence="1">
    <location>
        <begin position="38"/>
        <end position="276"/>
    </location>
</feature>
<dbReference type="InterPro" id="IPR041726">
    <property type="entry name" value="ACAD10_11_N"/>
</dbReference>
<dbReference type="PANTHER" id="PTHR21310">
    <property type="entry name" value="AMINOGLYCOSIDE PHOSPHOTRANSFERASE-RELATED-RELATED"/>
    <property type="match status" value="1"/>
</dbReference>
<gene>
    <name evidence="2" type="ORF">HBA54_03420</name>
</gene>
<evidence type="ECO:0000313" key="2">
    <source>
        <dbReference type="EMBL" id="NIA67630.1"/>
    </source>
</evidence>
<evidence type="ECO:0000313" key="3">
    <source>
        <dbReference type="Proteomes" id="UP000761264"/>
    </source>
</evidence>
<dbReference type="Pfam" id="PF01636">
    <property type="entry name" value="APH"/>
    <property type="match status" value="1"/>
</dbReference>
<dbReference type="CDD" id="cd05154">
    <property type="entry name" value="ACAD10_11_N-like"/>
    <property type="match status" value="1"/>
</dbReference>
<evidence type="ECO:0000259" key="1">
    <source>
        <dbReference type="Pfam" id="PF01636"/>
    </source>
</evidence>